<dbReference type="Proteomes" id="UP000823775">
    <property type="component" value="Unassembled WGS sequence"/>
</dbReference>
<accession>A0ABS8T4S5</accession>
<evidence type="ECO:0000313" key="1">
    <source>
        <dbReference type="EMBL" id="MCD7466379.1"/>
    </source>
</evidence>
<gene>
    <name evidence="1" type="ORF">HAX54_003007</name>
</gene>
<reference evidence="1 2" key="1">
    <citation type="journal article" date="2021" name="BMC Genomics">
        <title>Datura genome reveals duplications of psychoactive alkaloid biosynthetic genes and high mutation rate following tissue culture.</title>
        <authorList>
            <person name="Rajewski A."/>
            <person name="Carter-House D."/>
            <person name="Stajich J."/>
            <person name="Litt A."/>
        </authorList>
    </citation>
    <scope>NUCLEOTIDE SEQUENCE [LARGE SCALE GENOMIC DNA]</scope>
    <source>
        <strain evidence="1">AR-01</strain>
    </source>
</reference>
<protein>
    <submittedName>
        <fullName evidence="1">Uncharacterized protein</fullName>
    </submittedName>
</protein>
<dbReference type="EMBL" id="JACEIK010001135">
    <property type="protein sequence ID" value="MCD7466379.1"/>
    <property type="molecule type" value="Genomic_DNA"/>
</dbReference>
<keyword evidence="2" id="KW-1185">Reference proteome</keyword>
<comment type="caution">
    <text evidence="1">The sequence shown here is derived from an EMBL/GenBank/DDBJ whole genome shotgun (WGS) entry which is preliminary data.</text>
</comment>
<proteinExistence type="predicted"/>
<organism evidence="1 2">
    <name type="scientific">Datura stramonium</name>
    <name type="common">Jimsonweed</name>
    <name type="synonym">Common thornapple</name>
    <dbReference type="NCBI Taxonomy" id="4076"/>
    <lineage>
        <taxon>Eukaryota</taxon>
        <taxon>Viridiplantae</taxon>
        <taxon>Streptophyta</taxon>
        <taxon>Embryophyta</taxon>
        <taxon>Tracheophyta</taxon>
        <taxon>Spermatophyta</taxon>
        <taxon>Magnoliopsida</taxon>
        <taxon>eudicotyledons</taxon>
        <taxon>Gunneridae</taxon>
        <taxon>Pentapetalae</taxon>
        <taxon>asterids</taxon>
        <taxon>lamiids</taxon>
        <taxon>Solanales</taxon>
        <taxon>Solanaceae</taxon>
        <taxon>Solanoideae</taxon>
        <taxon>Datureae</taxon>
        <taxon>Datura</taxon>
    </lineage>
</organism>
<evidence type="ECO:0000313" key="2">
    <source>
        <dbReference type="Proteomes" id="UP000823775"/>
    </source>
</evidence>
<sequence length="235" mass="26480">MGTKEWNIQRIKVWRRVYQSSYWQHVGLSASAGSGPSIISLVPYSQPSASIFILWVQYNTRFSHCSLGSLFSFQHNHFRTFYASNIGKLSISSVAHFCSLIKLEIVDCTPTPLFLEMHSHSSRVLRVKIFILVATVAFPKVTPKCLKIQVRKYPYPSPCLRSFMTITFKMCSIMRADRFPYSFQISLKKSQEALYSFTVEIPSIGTLSICPSDTASSVNSVPCTFVKMVSSSLGT</sequence>
<name>A0ABS8T4S5_DATST</name>